<dbReference type="AlphaFoldDB" id="A0A1D7V3K3"/>
<dbReference type="InterPro" id="IPR036390">
    <property type="entry name" value="WH_DNA-bd_sf"/>
</dbReference>
<dbReference type="Proteomes" id="UP000094197">
    <property type="component" value="Chromosome 2"/>
</dbReference>
<dbReference type="PANTHER" id="PTHR38600">
    <property type="entry name" value="TRANSCRIPTIONAL REGULATORY PROTEIN"/>
    <property type="match status" value="1"/>
</dbReference>
<evidence type="ECO:0000313" key="2">
    <source>
        <dbReference type="EMBL" id="AOP36411.1"/>
    </source>
</evidence>
<keyword evidence="3" id="KW-1185">Reference proteome</keyword>
<organism evidence="2 3">
    <name type="scientific">Leptospira tipperaryensis</name>
    <dbReference type="NCBI Taxonomy" id="2564040"/>
    <lineage>
        <taxon>Bacteria</taxon>
        <taxon>Pseudomonadati</taxon>
        <taxon>Spirochaetota</taxon>
        <taxon>Spirochaetia</taxon>
        <taxon>Leptospirales</taxon>
        <taxon>Leptospiraceae</taxon>
        <taxon>Leptospira</taxon>
    </lineage>
</organism>
<dbReference type="CDD" id="cd00090">
    <property type="entry name" value="HTH_ARSR"/>
    <property type="match status" value="1"/>
</dbReference>
<reference evidence="2 3" key="1">
    <citation type="submission" date="2016-04" db="EMBL/GenBank/DDBJ databases">
        <title>Complete genome seqeunce of Leptospira alstonii serovar Room22.</title>
        <authorList>
            <person name="Nally J.E."/>
            <person name="Bayles D.O."/>
            <person name="Hurley D."/>
            <person name="Fanning S."/>
            <person name="McMahon B.J."/>
            <person name="Arent Z."/>
        </authorList>
    </citation>
    <scope>NUCLEOTIDE SEQUENCE [LARGE SCALE GENOMIC DNA]</scope>
    <source>
        <strain evidence="2 3">GWTS #1</strain>
    </source>
</reference>
<dbReference type="SUPFAM" id="SSF46785">
    <property type="entry name" value="Winged helix' DNA-binding domain"/>
    <property type="match status" value="1"/>
</dbReference>
<dbReference type="Pfam" id="PF12840">
    <property type="entry name" value="HTH_20"/>
    <property type="match status" value="1"/>
</dbReference>
<dbReference type="EMBL" id="CP015218">
    <property type="protein sequence ID" value="AOP36411.1"/>
    <property type="molecule type" value="Genomic_DNA"/>
</dbReference>
<dbReference type="PANTHER" id="PTHR38600:SF2">
    <property type="entry name" value="SLL0088 PROTEIN"/>
    <property type="match status" value="1"/>
</dbReference>
<dbReference type="OrthoDB" id="9799175at2"/>
<sequence>MVELLENEQKLDRVFTALADRSRRQMLERLREGSLTISELAEPFSMSFAGVAKHIDVLNAAGLVRKVRAPEDGRSFRLELQNKTISEAFAWLTYHQEFWTNKLDRLEAFMEEEENKNDEPRTKSRKKN</sequence>
<dbReference type="Gene3D" id="1.10.10.10">
    <property type="entry name" value="Winged helix-like DNA-binding domain superfamily/Winged helix DNA-binding domain"/>
    <property type="match status" value="1"/>
</dbReference>
<proteinExistence type="predicted"/>
<dbReference type="GO" id="GO:0003700">
    <property type="term" value="F:DNA-binding transcription factor activity"/>
    <property type="evidence" value="ECO:0007669"/>
    <property type="project" value="InterPro"/>
</dbReference>
<gene>
    <name evidence="2" type="ORF">A0128_20570</name>
</gene>
<evidence type="ECO:0000259" key="1">
    <source>
        <dbReference type="PROSITE" id="PS50987"/>
    </source>
</evidence>
<feature type="domain" description="HTH arsR-type" evidence="1">
    <location>
        <begin position="5"/>
        <end position="100"/>
    </location>
</feature>
<dbReference type="InterPro" id="IPR011991">
    <property type="entry name" value="ArsR-like_HTH"/>
</dbReference>
<evidence type="ECO:0000313" key="3">
    <source>
        <dbReference type="Proteomes" id="UP000094197"/>
    </source>
</evidence>
<name>A0A1D7V3K3_9LEPT</name>
<dbReference type="InterPro" id="IPR001845">
    <property type="entry name" value="HTH_ArsR_DNA-bd_dom"/>
</dbReference>
<dbReference type="RefSeq" id="WP_069609629.1">
    <property type="nucleotide sequence ID" value="NZ_CP015218.1"/>
</dbReference>
<accession>A0A1D7V3K3</accession>
<dbReference type="InterPro" id="IPR036388">
    <property type="entry name" value="WH-like_DNA-bd_sf"/>
</dbReference>
<dbReference type="PROSITE" id="PS50987">
    <property type="entry name" value="HTH_ARSR_2"/>
    <property type="match status" value="1"/>
</dbReference>
<protein>
    <submittedName>
        <fullName evidence="2">Transcriptional regulator</fullName>
    </submittedName>
</protein>
<dbReference type="SMART" id="SM00418">
    <property type="entry name" value="HTH_ARSR"/>
    <property type="match status" value="1"/>
</dbReference>
<dbReference type="KEGG" id="laj:A0128_20570"/>